<dbReference type="EMBL" id="BLLF01001579">
    <property type="protein sequence ID" value="GFH20125.1"/>
    <property type="molecule type" value="Genomic_DNA"/>
</dbReference>
<sequence length="38" mass="4165">MLSGQDYEGCWAWNQALPDLPQLRVDTTAVDVQAAVAM</sequence>
<reference evidence="1 2" key="1">
    <citation type="submission" date="2020-02" db="EMBL/GenBank/DDBJ databases">
        <title>Draft genome sequence of Haematococcus lacustris strain NIES-144.</title>
        <authorList>
            <person name="Morimoto D."/>
            <person name="Nakagawa S."/>
            <person name="Yoshida T."/>
            <person name="Sawayama S."/>
        </authorList>
    </citation>
    <scope>NUCLEOTIDE SEQUENCE [LARGE SCALE GENOMIC DNA]</scope>
    <source>
        <strain evidence="1 2">NIES-144</strain>
    </source>
</reference>
<proteinExistence type="predicted"/>
<evidence type="ECO:0000313" key="2">
    <source>
        <dbReference type="Proteomes" id="UP000485058"/>
    </source>
</evidence>
<comment type="caution">
    <text evidence="1">The sequence shown here is derived from an EMBL/GenBank/DDBJ whole genome shotgun (WGS) entry which is preliminary data.</text>
</comment>
<name>A0A699ZE49_HAELA</name>
<accession>A0A699ZE49</accession>
<evidence type="ECO:0000313" key="1">
    <source>
        <dbReference type="EMBL" id="GFH20125.1"/>
    </source>
</evidence>
<dbReference type="AlphaFoldDB" id="A0A699ZE49"/>
<keyword evidence="2" id="KW-1185">Reference proteome</keyword>
<organism evidence="1 2">
    <name type="scientific">Haematococcus lacustris</name>
    <name type="common">Green alga</name>
    <name type="synonym">Haematococcus pluvialis</name>
    <dbReference type="NCBI Taxonomy" id="44745"/>
    <lineage>
        <taxon>Eukaryota</taxon>
        <taxon>Viridiplantae</taxon>
        <taxon>Chlorophyta</taxon>
        <taxon>core chlorophytes</taxon>
        <taxon>Chlorophyceae</taxon>
        <taxon>CS clade</taxon>
        <taxon>Chlamydomonadales</taxon>
        <taxon>Haematococcaceae</taxon>
        <taxon>Haematococcus</taxon>
    </lineage>
</organism>
<protein>
    <submittedName>
        <fullName evidence="1">Uncharacterized protein</fullName>
    </submittedName>
</protein>
<dbReference type="Proteomes" id="UP000485058">
    <property type="component" value="Unassembled WGS sequence"/>
</dbReference>
<gene>
    <name evidence="1" type="ORF">HaLaN_17200</name>
</gene>